<keyword evidence="3" id="KW-0560">Oxidoreductase</keyword>
<dbReference type="Gene3D" id="1.10.640.10">
    <property type="entry name" value="Haem peroxidase domain superfamily, animal type"/>
    <property type="match status" value="2"/>
</dbReference>
<keyword evidence="9" id="KW-1185">Reference proteome</keyword>
<dbReference type="GO" id="GO:0006979">
    <property type="term" value="P:response to oxidative stress"/>
    <property type="evidence" value="ECO:0007669"/>
    <property type="project" value="InterPro"/>
</dbReference>
<evidence type="ECO:0000313" key="10">
    <source>
        <dbReference type="WBParaSite" id="TCONS_00015232.p1"/>
    </source>
</evidence>
<evidence type="ECO:0000256" key="3">
    <source>
        <dbReference type="ARBA" id="ARBA00022559"/>
    </source>
</evidence>
<dbReference type="AlphaFoldDB" id="A0AAF5DP79"/>
<comment type="catalytic activity">
    <reaction evidence="1">
        <text>2 a phenolic donor + H2O2 = 2 a phenolic radical donor + 2 H2O</text>
        <dbReference type="Rhea" id="RHEA:56136"/>
        <dbReference type="ChEBI" id="CHEBI:15377"/>
        <dbReference type="ChEBI" id="CHEBI:16240"/>
        <dbReference type="ChEBI" id="CHEBI:139520"/>
        <dbReference type="ChEBI" id="CHEBI:139521"/>
        <dbReference type="EC" id="1.11.1.7"/>
    </reaction>
</comment>
<evidence type="ECO:0000256" key="1">
    <source>
        <dbReference type="ARBA" id="ARBA00000189"/>
    </source>
</evidence>
<dbReference type="Pfam" id="PF03098">
    <property type="entry name" value="An_peroxidase"/>
    <property type="match status" value="2"/>
</dbReference>
<dbReference type="GO" id="GO:0046872">
    <property type="term" value="F:metal ion binding"/>
    <property type="evidence" value="ECO:0007669"/>
    <property type="project" value="UniProtKB-KW"/>
</dbReference>
<keyword evidence="7" id="KW-0349">Heme</keyword>
<organism evidence="9 10">
    <name type="scientific">Strongyloides stercoralis</name>
    <name type="common">Threadworm</name>
    <dbReference type="NCBI Taxonomy" id="6248"/>
    <lineage>
        <taxon>Eukaryota</taxon>
        <taxon>Metazoa</taxon>
        <taxon>Ecdysozoa</taxon>
        <taxon>Nematoda</taxon>
        <taxon>Chromadorea</taxon>
        <taxon>Rhabditida</taxon>
        <taxon>Tylenchina</taxon>
        <taxon>Panagrolaimomorpha</taxon>
        <taxon>Strongyloidoidea</taxon>
        <taxon>Strongyloididae</taxon>
        <taxon>Strongyloides</taxon>
    </lineage>
</organism>
<keyword evidence="3" id="KW-0575">Peroxidase</keyword>
<feature type="chain" id="PRO_5041934009" description="peroxidase" evidence="8">
    <location>
        <begin position="23"/>
        <end position="1497"/>
    </location>
</feature>
<keyword evidence="7" id="KW-0408">Iron</keyword>
<evidence type="ECO:0000313" key="9">
    <source>
        <dbReference type="Proteomes" id="UP000035681"/>
    </source>
</evidence>
<evidence type="ECO:0000256" key="5">
    <source>
        <dbReference type="ARBA" id="ARBA00022729"/>
    </source>
</evidence>
<dbReference type="FunFam" id="1.10.640.10:FF:000006">
    <property type="entry name" value="Double oxidase: two peroxidase domains"/>
    <property type="match status" value="1"/>
</dbReference>
<feature type="binding site" description="axial binding residue" evidence="7">
    <location>
        <position position="1183"/>
    </location>
    <ligand>
        <name>heme b</name>
        <dbReference type="ChEBI" id="CHEBI:60344"/>
    </ligand>
    <ligandPart>
        <name>Fe</name>
        <dbReference type="ChEBI" id="CHEBI:18248"/>
    </ligandPart>
</feature>
<evidence type="ECO:0000256" key="2">
    <source>
        <dbReference type="ARBA" id="ARBA00012313"/>
    </source>
</evidence>
<evidence type="ECO:0000256" key="8">
    <source>
        <dbReference type="SAM" id="SignalP"/>
    </source>
</evidence>
<dbReference type="InterPro" id="IPR019791">
    <property type="entry name" value="Haem_peroxidase_animal"/>
</dbReference>
<accession>A0AAF5DP79</accession>
<dbReference type="WBParaSite" id="TCONS_00015232.p1">
    <property type="protein sequence ID" value="TCONS_00015232.p1"/>
    <property type="gene ID" value="XLOC_010461"/>
</dbReference>
<dbReference type="InterPro" id="IPR037120">
    <property type="entry name" value="Haem_peroxidase_sf_animal"/>
</dbReference>
<dbReference type="SUPFAM" id="SSF48113">
    <property type="entry name" value="Heme-dependent peroxidases"/>
    <property type="match status" value="2"/>
</dbReference>
<dbReference type="CDD" id="cd09823">
    <property type="entry name" value="peroxinectin_like"/>
    <property type="match status" value="1"/>
</dbReference>
<keyword evidence="6" id="KW-1015">Disulfide bond</keyword>
<dbReference type="PRINTS" id="PR00457">
    <property type="entry name" value="ANPEROXIDASE"/>
</dbReference>
<dbReference type="PROSITE" id="PS50292">
    <property type="entry name" value="PEROXIDASE_3"/>
    <property type="match status" value="2"/>
</dbReference>
<dbReference type="EC" id="1.11.1.7" evidence="2"/>
<dbReference type="PANTHER" id="PTHR11475:SF133">
    <property type="entry name" value="PEROXIDASE"/>
    <property type="match status" value="1"/>
</dbReference>
<evidence type="ECO:0000256" key="4">
    <source>
        <dbReference type="ARBA" id="ARBA00022723"/>
    </source>
</evidence>
<dbReference type="PANTHER" id="PTHR11475">
    <property type="entry name" value="OXIDASE/PEROXIDASE"/>
    <property type="match status" value="1"/>
</dbReference>
<dbReference type="GO" id="GO:0020037">
    <property type="term" value="F:heme binding"/>
    <property type="evidence" value="ECO:0007669"/>
    <property type="project" value="InterPro"/>
</dbReference>
<sequence length="1497" mass="171040">MTLLKNVLNIFLIIFGIQKCFCNIENSVCSHYGTNCEELSGFTPNLDDYAIIKEKFNQLPKDDLYGMIRKSYEEASNYYNNSIYNDLTHTSNVFDKNQEENLIIHEKIFPSIVSLLTTEKLVKRFGSYKFLTKGTSIEKFCKVPENNCGGEKYQSADGKCNNVYHPSWGTTNSRFQRLIPGRYYDGIQIPRKSINNINELPNPYLIGNLLFTQKYKKQQKITNLLTHWANFIYHDLAKIKSSKFYVTTDFNGNICCDDKYSHPECLPIYTPNINEFDLEDQKCIPYIRTILAPRDDVCSFGPREQGNQATSFLDASTVYGNTKEEQLSIRLKSGGKINDNTFKLSELSPLNEDEDSLNQISSVMVNLWQKQHNKIAEKLSQLNSHWDDNIIFHEARRIVIAQIQFITLNEYLPILIGHETVNYYKLRTTKYDDTEVSTDEFYDLNIEPNTFNSFATAVGNFYLTIISNNDKNLLFNTQSHSLLSKNAENLIIDLLESTISRPGLHINPSYAKNNIFDNVLFKKSLDFPTFLIQLSRDNGLGSYTEYREKCGGSIITNFDDLWDDIMNPEKVIPILKKYYADVRDVELPILGLAEKPVRGALVGPTFGCILGLQFRTTKNSDRFWFDNMKNPKSFTFDQLSQIRRTTLASVLCNAIPGIEYVQPRSFEIPNNYINFPVSCNTTNEQGTNLQFWKESIPSSYKEESESLSDIIESFNGLPSISKHKVNLALKKGYENLKTKENFDTKQYNAQFDDMYDATTPLNSYAALMRAKPKALDLNRLAKLKWETMSVIMNGEIDILSNQAKLSGATLFTDPISPNQISDIIPLVDVNSVLNDSKSAFKEDCHPQNLPCDHTSPYRTSHGWCNNLKNPSFGMSFGPMKHLLPVTYEDGFNIPRSFGVSGKPLPLPRRISNVINNEMLIFQKTYSHLVMQFGQFLDHDITHVPTETGPNGTNVDCSPCNSPETVNRNCMPIEIPLDDPFFPPFIKNNERRCLPFIRSLLGNVDQGFRNQLNQLTSYIDGSSIYGSTPCETKELRLFEGGLLKFSDLGPINREALLTRSDNESCRSNPRFNCFKAGDSRNTHQPALTVLHNIMLREHNRIARILGKINYFWDDEKIFQETRKIIGAIFQHIVYSEYLPILIGKSNIEKFNLFPQNKGYFKGYDDTCDASISHPFATAAFRFGHTLVRSNFKRLDTYYRQFSDDLLLKDNFDNAEPAYNATSGGIDTILVGLLGAPSMEFDRFITSHLRNFLFAKRGEKFSGFDLISINIQRARDHGVQTYNQIREYCGFGQAKSFHDLSDYMDEETIDRLSSLYDSVDDIDLFTGLISERSLKGALLSPTASCIIGEQFSRLKKCDRFYYENNLPHTKFSEDQLQEIRKVFLAKIFCDNSDILTKIQPNVFELPDDLVNAQIPCNTFPHFDLTKWSQHPSCNLNDKVLFVGQFEKKSPCMGCVCTADGLRCQSNIVKNCESLLKDHHFVDISKDPACVIQCPKLKSQ</sequence>
<proteinExistence type="predicted"/>
<dbReference type="GO" id="GO:0140825">
    <property type="term" value="F:lactoperoxidase activity"/>
    <property type="evidence" value="ECO:0007669"/>
    <property type="project" value="UniProtKB-EC"/>
</dbReference>
<name>A0AAF5DP79_STRER</name>
<reference evidence="10" key="1">
    <citation type="submission" date="2024-02" db="UniProtKB">
        <authorList>
            <consortium name="WormBaseParasite"/>
        </authorList>
    </citation>
    <scope>IDENTIFICATION</scope>
</reference>
<protein>
    <recommendedName>
        <fullName evidence="2">peroxidase</fullName>
        <ecNumber evidence="2">1.11.1.7</ecNumber>
    </recommendedName>
</protein>
<keyword evidence="5 8" id="KW-0732">Signal</keyword>
<dbReference type="Proteomes" id="UP000035681">
    <property type="component" value="Unplaced"/>
</dbReference>
<evidence type="ECO:0000256" key="6">
    <source>
        <dbReference type="ARBA" id="ARBA00023157"/>
    </source>
</evidence>
<evidence type="ECO:0000256" key="7">
    <source>
        <dbReference type="PIRSR" id="PIRSR619791-2"/>
    </source>
</evidence>
<dbReference type="FunFam" id="1.10.640.10:FF:000007">
    <property type="entry name" value="Peroxidase mlt-7"/>
    <property type="match status" value="1"/>
</dbReference>
<keyword evidence="4 7" id="KW-0479">Metal-binding</keyword>
<feature type="signal peptide" evidence="8">
    <location>
        <begin position="1"/>
        <end position="22"/>
    </location>
</feature>
<dbReference type="InterPro" id="IPR010255">
    <property type="entry name" value="Haem_peroxidase_sf"/>
</dbReference>